<sequence length="91" mass="9695">MAAALGAPPDGCSSPETTGPWDEATAPAWTPPPALHQVQVKPPQRWCGNPLHQVPATAASTVASFGRLQFHHSVIVSHLHFQRSGHPRGHI</sequence>
<accession>A0A6G1EXY8</accession>
<feature type="region of interest" description="Disordered" evidence="1">
    <location>
        <begin position="1"/>
        <end position="31"/>
    </location>
</feature>
<evidence type="ECO:0000313" key="3">
    <source>
        <dbReference type="Proteomes" id="UP000479710"/>
    </source>
</evidence>
<dbReference type="Proteomes" id="UP000479710">
    <property type="component" value="Unassembled WGS sequence"/>
</dbReference>
<comment type="caution">
    <text evidence="2">The sequence shown here is derived from an EMBL/GenBank/DDBJ whole genome shotgun (WGS) entry which is preliminary data.</text>
</comment>
<reference evidence="2 3" key="1">
    <citation type="submission" date="2019-11" db="EMBL/GenBank/DDBJ databases">
        <title>Whole genome sequence of Oryza granulata.</title>
        <authorList>
            <person name="Li W."/>
        </authorList>
    </citation>
    <scope>NUCLEOTIDE SEQUENCE [LARGE SCALE GENOMIC DNA]</scope>
    <source>
        <strain evidence="3">cv. Menghai</strain>
        <tissue evidence="2">Leaf</tissue>
    </source>
</reference>
<keyword evidence="3" id="KW-1185">Reference proteome</keyword>
<protein>
    <submittedName>
        <fullName evidence="2">Uncharacterized protein</fullName>
    </submittedName>
</protein>
<gene>
    <name evidence="2" type="ORF">E2562_021590</name>
</gene>
<name>A0A6G1EXY8_9ORYZ</name>
<evidence type="ECO:0000313" key="2">
    <source>
        <dbReference type="EMBL" id="KAF0929494.1"/>
    </source>
</evidence>
<dbReference type="EMBL" id="SPHZ02000002">
    <property type="protein sequence ID" value="KAF0929494.1"/>
    <property type="molecule type" value="Genomic_DNA"/>
</dbReference>
<proteinExistence type="predicted"/>
<dbReference type="AlphaFoldDB" id="A0A6G1EXY8"/>
<evidence type="ECO:0000256" key="1">
    <source>
        <dbReference type="SAM" id="MobiDB-lite"/>
    </source>
</evidence>
<organism evidence="2 3">
    <name type="scientific">Oryza meyeriana var. granulata</name>
    <dbReference type="NCBI Taxonomy" id="110450"/>
    <lineage>
        <taxon>Eukaryota</taxon>
        <taxon>Viridiplantae</taxon>
        <taxon>Streptophyta</taxon>
        <taxon>Embryophyta</taxon>
        <taxon>Tracheophyta</taxon>
        <taxon>Spermatophyta</taxon>
        <taxon>Magnoliopsida</taxon>
        <taxon>Liliopsida</taxon>
        <taxon>Poales</taxon>
        <taxon>Poaceae</taxon>
        <taxon>BOP clade</taxon>
        <taxon>Oryzoideae</taxon>
        <taxon>Oryzeae</taxon>
        <taxon>Oryzinae</taxon>
        <taxon>Oryza</taxon>
        <taxon>Oryza meyeriana</taxon>
    </lineage>
</organism>